<protein>
    <submittedName>
        <fullName evidence="1">Fe-S cluster assembly protein SufD</fullName>
    </submittedName>
</protein>
<name>A0ACC5R0H1_9HYPH</name>
<dbReference type="EMBL" id="JAENHL010000006">
    <property type="protein sequence ID" value="MBK1866157.1"/>
    <property type="molecule type" value="Genomic_DNA"/>
</dbReference>
<sequence>MNIAVNKTLAELAYDGMLLPHPRLEDWKWTNLRVLIDRPYPPRLKVAAAPKEIERLLKRDPLAKLAQARIVFVNGEFAEDYSNLPTDGDVRVRHHLAPITAEAEPVLDMNAAFATGGVEIEIASNIDAPVAIVHVATDGEARTIATRHRVKVADGASATLFETHLGEGAYLANSVVDITVGANAKLDRVKLEIESSSAIHLAHAVITLGANVLLRDFTLTSGARVNRQNGTLAFKGENADGKIAGSYLLSGRQHADTRLVIDHQVPKCTSRELFKCVMDENARGVFQGKAIVRPGAQKTDGKQSSHALLLSETAEFDAKPELEIYADDVACGHGATSGDIDHNHLFYLQSRGIPEAEAKSMLIGAFVGEAFDTISHDGVRDVLTRFAGKWLVNHKEEAR</sequence>
<dbReference type="Proteomes" id="UP000616151">
    <property type="component" value="Unassembled WGS sequence"/>
</dbReference>
<proteinExistence type="predicted"/>
<accession>A0ACC5R0H1</accession>
<reference evidence="1" key="1">
    <citation type="submission" date="2021-01" db="EMBL/GenBank/DDBJ databases">
        <authorList>
            <person name="Sun Q."/>
        </authorList>
    </citation>
    <scope>NUCLEOTIDE SEQUENCE</scope>
    <source>
        <strain evidence="1">YIM B02566</strain>
    </source>
</reference>
<keyword evidence="2" id="KW-1185">Reference proteome</keyword>
<comment type="caution">
    <text evidence="1">The sequence shown here is derived from an EMBL/GenBank/DDBJ whole genome shotgun (WGS) entry which is preliminary data.</text>
</comment>
<organism evidence="1 2">
    <name type="scientific">Taklimakanibacter albus</name>
    <dbReference type="NCBI Taxonomy" id="2800327"/>
    <lineage>
        <taxon>Bacteria</taxon>
        <taxon>Pseudomonadati</taxon>
        <taxon>Pseudomonadota</taxon>
        <taxon>Alphaproteobacteria</taxon>
        <taxon>Hyphomicrobiales</taxon>
        <taxon>Aestuariivirgaceae</taxon>
        <taxon>Taklimakanibacter</taxon>
    </lineage>
</organism>
<evidence type="ECO:0000313" key="1">
    <source>
        <dbReference type="EMBL" id="MBK1866157.1"/>
    </source>
</evidence>
<gene>
    <name evidence="1" type="primary">sufD</name>
    <name evidence="1" type="ORF">JHL16_07300</name>
</gene>
<evidence type="ECO:0000313" key="2">
    <source>
        <dbReference type="Proteomes" id="UP000616151"/>
    </source>
</evidence>